<reference evidence="9" key="1">
    <citation type="journal article" date="2019" name="Int. J. Syst. Evol. Microbiol.">
        <title>The Global Catalogue of Microorganisms (GCM) 10K type strain sequencing project: providing services to taxonomists for standard genome sequencing and annotation.</title>
        <authorList>
            <consortium name="The Broad Institute Genomics Platform"/>
            <consortium name="The Broad Institute Genome Sequencing Center for Infectious Disease"/>
            <person name="Wu L."/>
            <person name="Ma J."/>
        </authorList>
    </citation>
    <scope>NUCLEOTIDE SEQUENCE [LARGE SCALE GENOMIC DNA]</scope>
    <source>
        <strain evidence="9">NBRC 110140</strain>
    </source>
</reference>
<evidence type="ECO:0000313" key="8">
    <source>
        <dbReference type="EMBL" id="GLQ36061.1"/>
    </source>
</evidence>
<dbReference type="PANTHER" id="PTHR22911">
    <property type="entry name" value="ACYL-MALONYL CONDENSING ENZYME-RELATED"/>
    <property type="match status" value="1"/>
</dbReference>
<feature type="domain" description="EamA" evidence="7">
    <location>
        <begin position="156"/>
        <end position="286"/>
    </location>
</feature>
<dbReference type="Pfam" id="PF00892">
    <property type="entry name" value="EamA"/>
    <property type="match status" value="2"/>
</dbReference>
<feature type="transmembrane region" description="Helical" evidence="6">
    <location>
        <begin position="38"/>
        <end position="60"/>
    </location>
</feature>
<dbReference type="Proteomes" id="UP001156694">
    <property type="component" value="Unassembled WGS sequence"/>
</dbReference>
<keyword evidence="4 6" id="KW-1133">Transmembrane helix</keyword>
<evidence type="ECO:0000256" key="5">
    <source>
        <dbReference type="ARBA" id="ARBA00023136"/>
    </source>
</evidence>
<name>A0ABQ5VXA5_9RHOB</name>
<dbReference type="EMBL" id="BSNN01000008">
    <property type="protein sequence ID" value="GLQ36061.1"/>
    <property type="molecule type" value="Genomic_DNA"/>
</dbReference>
<feature type="transmembrane region" description="Helical" evidence="6">
    <location>
        <begin position="215"/>
        <end position="236"/>
    </location>
</feature>
<feature type="transmembrane region" description="Helical" evidence="6">
    <location>
        <begin position="270"/>
        <end position="287"/>
    </location>
</feature>
<sequence>MNTPPKLANSNLIGAAWMIAAMACFALEDVFLKRAMQGISIGYAMALFGVCGAIIFACCARAQGRRLYIPEVLSPPMRTRMLFESTGRLFYTLALALAPLSSATAILQATPVVVVAGAALFFGEHIGPRRWMAIFLGFIGVMVIIQPSSDSFTIYSLFAVMGMIGFAGRDLASRAAPRTIHTTLLGLYGFLTMAVVGAGFALWQGQPMPVLSWGWVRALLVSVLFGVLAYTFLMNAMRTGDVGAVTPFRYTRLVFGLGCGVLFFDETLDTTMIIGSIIVVLSGLFILKRGR</sequence>
<evidence type="ECO:0000256" key="2">
    <source>
        <dbReference type="ARBA" id="ARBA00009853"/>
    </source>
</evidence>
<keyword evidence="9" id="KW-1185">Reference proteome</keyword>
<comment type="caution">
    <text evidence="8">The sequence shown here is derived from an EMBL/GenBank/DDBJ whole genome shotgun (WGS) entry which is preliminary data.</text>
</comment>
<keyword evidence="5 6" id="KW-0472">Membrane</keyword>
<keyword evidence="3 6" id="KW-0812">Transmembrane</keyword>
<feature type="transmembrane region" description="Helical" evidence="6">
    <location>
        <begin position="12"/>
        <end position="32"/>
    </location>
</feature>
<evidence type="ECO:0000256" key="3">
    <source>
        <dbReference type="ARBA" id="ARBA00022692"/>
    </source>
</evidence>
<feature type="transmembrane region" description="Helical" evidence="6">
    <location>
        <begin position="184"/>
        <end position="203"/>
    </location>
</feature>
<feature type="transmembrane region" description="Helical" evidence="6">
    <location>
        <begin position="130"/>
        <end position="146"/>
    </location>
</feature>
<feature type="domain" description="EamA" evidence="7">
    <location>
        <begin position="13"/>
        <end position="145"/>
    </location>
</feature>
<dbReference type="InterPro" id="IPR037185">
    <property type="entry name" value="EmrE-like"/>
</dbReference>
<evidence type="ECO:0000256" key="6">
    <source>
        <dbReference type="SAM" id="Phobius"/>
    </source>
</evidence>
<dbReference type="InterPro" id="IPR000620">
    <property type="entry name" value="EamA_dom"/>
</dbReference>
<feature type="transmembrane region" description="Helical" evidence="6">
    <location>
        <begin position="81"/>
        <end position="100"/>
    </location>
</feature>
<dbReference type="PROSITE" id="PS51257">
    <property type="entry name" value="PROKAR_LIPOPROTEIN"/>
    <property type="match status" value="1"/>
</dbReference>
<proteinExistence type="inferred from homology"/>
<comment type="subcellular location">
    <subcellularLocation>
        <location evidence="1">Membrane</location>
        <topology evidence="1">Multi-pass membrane protein</topology>
    </subcellularLocation>
</comment>
<dbReference type="RefSeq" id="WP_284379464.1">
    <property type="nucleotide sequence ID" value="NZ_BSNN01000008.1"/>
</dbReference>
<feature type="transmembrane region" description="Helical" evidence="6">
    <location>
        <begin position="152"/>
        <end position="172"/>
    </location>
</feature>
<evidence type="ECO:0000256" key="4">
    <source>
        <dbReference type="ARBA" id="ARBA00022989"/>
    </source>
</evidence>
<protein>
    <submittedName>
        <fullName evidence="8">Membrane protein</fullName>
    </submittedName>
</protein>
<evidence type="ECO:0000256" key="1">
    <source>
        <dbReference type="ARBA" id="ARBA00004141"/>
    </source>
</evidence>
<dbReference type="SUPFAM" id="SSF103481">
    <property type="entry name" value="Multidrug resistance efflux transporter EmrE"/>
    <property type="match status" value="2"/>
</dbReference>
<organism evidence="8 9">
    <name type="scientific">Amylibacter marinus</name>
    <dbReference type="NCBI Taxonomy" id="1475483"/>
    <lineage>
        <taxon>Bacteria</taxon>
        <taxon>Pseudomonadati</taxon>
        <taxon>Pseudomonadota</taxon>
        <taxon>Alphaproteobacteria</taxon>
        <taxon>Rhodobacterales</taxon>
        <taxon>Paracoccaceae</taxon>
        <taxon>Amylibacter</taxon>
    </lineage>
</organism>
<evidence type="ECO:0000313" key="9">
    <source>
        <dbReference type="Proteomes" id="UP001156694"/>
    </source>
</evidence>
<gene>
    <name evidence="8" type="ORF">GCM10007939_23450</name>
</gene>
<evidence type="ECO:0000259" key="7">
    <source>
        <dbReference type="Pfam" id="PF00892"/>
    </source>
</evidence>
<accession>A0ABQ5VXA5</accession>
<dbReference type="PANTHER" id="PTHR22911:SF6">
    <property type="entry name" value="SOLUTE CARRIER FAMILY 35 MEMBER G1"/>
    <property type="match status" value="1"/>
</dbReference>
<dbReference type="Gene3D" id="1.10.3730.20">
    <property type="match status" value="2"/>
</dbReference>
<comment type="similarity">
    <text evidence="2">Belongs to the drug/metabolite transporter (DMT) superfamily. 10 TMS drug/metabolite exporter (DME) (TC 2.A.7.3) family.</text>
</comment>